<sequence>MVLSEAKDAQVCLLNDISDIYNVANHLDHHHQFRGDPENRLSALLAITNLLELLGEIPGVRAGIGGGPSPPTTTGPRQPRKRIQRTSQT</sequence>
<gene>
    <name evidence="2" type="ORF">BST13_12690</name>
</gene>
<name>A0A1X0B0K9_9MYCO</name>
<accession>A0A1X0B0K9</accession>
<comment type="caution">
    <text evidence="2">The sequence shown here is derived from an EMBL/GenBank/DDBJ whole genome shotgun (WGS) entry which is preliminary data.</text>
</comment>
<dbReference type="Proteomes" id="UP000192448">
    <property type="component" value="Unassembled WGS sequence"/>
</dbReference>
<evidence type="ECO:0000256" key="1">
    <source>
        <dbReference type="SAM" id="MobiDB-lite"/>
    </source>
</evidence>
<feature type="region of interest" description="Disordered" evidence="1">
    <location>
        <begin position="60"/>
        <end position="89"/>
    </location>
</feature>
<feature type="compositionally biased region" description="Basic residues" evidence="1">
    <location>
        <begin position="78"/>
        <end position="89"/>
    </location>
</feature>
<proteinExistence type="predicted"/>
<keyword evidence="3" id="KW-1185">Reference proteome</keyword>
<reference evidence="2 3" key="1">
    <citation type="submission" date="2017-02" db="EMBL/GenBank/DDBJ databases">
        <title>The new phylogeny of genus Mycobacterium.</title>
        <authorList>
            <person name="Tortoli E."/>
            <person name="Trovato A."/>
            <person name="Cirillo D.M."/>
        </authorList>
    </citation>
    <scope>NUCLEOTIDE SEQUENCE [LARGE SCALE GENOMIC DNA]</scope>
    <source>
        <strain evidence="2 3">RW6</strain>
    </source>
</reference>
<evidence type="ECO:0000313" key="2">
    <source>
        <dbReference type="EMBL" id="ORA35872.1"/>
    </source>
</evidence>
<organism evidence="2 3">
    <name type="scientific">Mycobacterium aquaticum</name>
    <dbReference type="NCBI Taxonomy" id="1927124"/>
    <lineage>
        <taxon>Bacteria</taxon>
        <taxon>Bacillati</taxon>
        <taxon>Actinomycetota</taxon>
        <taxon>Actinomycetes</taxon>
        <taxon>Mycobacteriales</taxon>
        <taxon>Mycobacteriaceae</taxon>
        <taxon>Mycobacterium</taxon>
    </lineage>
</organism>
<evidence type="ECO:0000313" key="3">
    <source>
        <dbReference type="Proteomes" id="UP000192448"/>
    </source>
</evidence>
<dbReference type="EMBL" id="MVHF01000010">
    <property type="protein sequence ID" value="ORA35872.1"/>
    <property type="molecule type" value="Genomic_DNA"/>
</dbReference>
<protein>
    <submittedName>
        <fullName evidence="2">Uncharacterized protein</fullName>
    </submittedName>
</protein>
<dbReference type="STRING" id="1927124.BST13_12690"/>
<dbReference type="AlphaFoldDB" id="A0A1X0B0K9"/>